<protein>
    <submittedName>
        <fullName evidence="3">Zn-ribbon domain-containing OB-fold protein</fullName>
    </submittedName>
</protein>
<reference evidence="4" key="1">
    <citation type="journal article" date="2019" name="Int. J. Syst. Evol. Microbiol.">
        <title>The Global Catalogue of Microorganisms (GCM) 10K type strain sequencing project: providing services to taxonomists for standard genome sequencing and annotation.</title>
        <authorList>
            <consortium name="The Broad Institute Genomics Platform"/>
            <consortium name="The Broad Institute Genome Sequencing Center for Infectious Disease"/>
            <person name="Wu L."/>
            <person name="Ma J."/>
        </authorList>
    </citation>
    <scope>NUCLEOTIDE SEQUENCE [LARGE SCALE GENOMIC DNA]</scope>
    <source>
        <strain evidence="4">CGMCC 4.7397</strain>
    </source>
</reference>
<evidence type="ECO:0000259" key="2">
    <source>
        <dbReference type="Pfam" id="PF12172"/>
    </source>
</evidence>
<evidence type="ECO:0000313" key="3">
    <source>
        <dbReference type="EMBL" id="MFC5952573.1"/>
    </source>
</evidence>
<dbReference type="Pfam" id="PF01796">
    <property type="entry name" value="OB_ChsH2_C"/>
    <property type="match status" value="1"/>
</dbReference>
<sequence>MLLDDHPELMPPMTEANRPYWEGCNANELRLQCCSDCATWRFPESPICPNCLGSRSEWLAVSGEATVFSWVVMHQKYFAAVADQAPYLVAMVRLAEGPMMVTTLDIDPADLSIDQPVSLAFRRATATQQIPMFTAVSR</sequence>
<keyword evidence="4" id="KW-1185">Reference proteome</keyword>
<dbReference type="PANTHER" id="PTHR34075:SF5">
    <property type="entry name" value="BLR3430 PROTEIN"/>
    <property type="match status" value="1"/>
</dbReference>
<dbReference type="Pfam" id="PF12172">
    <property type="entry name" value="zf-ChsH2"/>
    <property type="match status" value="1"/>
</dbReference>
<dbReference type="PANTHER" id="PTHR34075">
    <property type="entry name" value="BLR3430 PROTEIN"/>
    <property type="match status" value="1"/>
</dbReference>
<gene>
    <name evidence="3" type="ORF">ACFQH9_30360</name>
</gene>
<accession>A0ABW1II78</accession>
<dbReference type="EMBL" id="JBHSQK010000110">
    <property type="protein sequence ID" value="MFC5952573.1"/>
    <property type="molecule type" value="Genomic_DNA"/>
</dbReference>
<comment type="caution">
    <text evidence="3">The sequence shown here is derived from an EMBL/GenBank/DDBJ whole genome shotgun (WGS) entry which is preliminary data.</text>
</comment>
<organism evidence="3 4">
    <name type="scientific">Pseudonocardia lutea</name>
    <dbReference type="NCBI Taxonomy" id="2172015"/>
    <lineage>
        <taxon>Bacteria</taxon>
        <taxon>Bacillati</taxon>
        <taxon>Actinomycetota</taxon>
        <taxon>Actinomycetes</taxon>
        <taxon>Pseudonocardiales</taxon>
        <taxon>Pseudonocardiaceae</taxon>
        <taxon>Pseudonocardia</taxon>
    </lineage>
</organism>
<dbReference type="InterPro" id="IPR052513">
    <property type="entry name" value="Thioester_dehydratase-like"/>
</dbReference>
<proteinExistence type="predicted"/>
<dbReference type="InterPro" id="IPR022002">
    <property type="entry name" value="ChsH2_Znr"/>
</dbReference>
<name>A0ABW1II78_9PSEU</name>
<feature type="domain" description="ChsH2 C-terminal OB-fold" evidence="1">
    <location>
        <begin position="58"/>
        <end position="122"/>
    </location>
</feature>
<dbReference type="Gene3D" id="6.10.30.10">
    <property type="match status" value="1"/>
</dbReference>
<dbReference type="SUPFAM" id="SSF50249">
    <property type="entry name" value="Nucleic acid-binding proteins"/>
    <property type="match status" value="1"/>
</dbReference>
<evidence type="ECO:0000259" key="1">
    <source>
        <dbReference type="Pfam" id="PF01796"/>
    </source>
</evidence>
<dbReference type="Proteomes" id="UP001596119">
    <property type="component" value="Unassembled WGS sequence"/>
</dbReference>
<feature type="domain" description="ChsH2 rubredoxin-like zinc ribbon" evidence="2">
    <location>
        <begin position="21"/>
        <end position="55"/>
    </location>
</feature>
<evidence type="ECO:0000313" key="4">
    <source>
        <dbReference type="Proteomes" id="UP001596119"/>
    </source>
</evidence>
<dbReference type="InterPro" id="IPR012340">
    <property type="entry name" value="NA-bd_OB-fold"/>
</dbReference>
<dbReference type="InterPro" id="IPR002878">
    <property type="entry name" value="ChsH2_C"/>
</dbReference>
<dbReference type="RefSeq" id="WP_379571584.1">
    <property type="nucleotide sequence ID" value="NZ_JBHSQK010000110.1"/>
</dbReference>